<organism evidence="1 2">
    <name type="scientific">Trifolium medium</name>
    <dbReference type="NCBI Taxonomy" id="97028"/>
    <lineage>
        <taxon>Eukaryota</taxon>
        <taxon>Viridiplantae</taxon>
        <taxon>Streptophyta</taxon>
        <taxon>Embryophyta</taxon>
        <taxon>Tracheophyta</taxon>
        <taxon>Spermatophyta</taxon>
        <taxon>Magnoliopsida</taxon>
        <taxon>eudicotyledons</taxon>
        <taxon>Gunneridae</taxon>
        <taxon>Pentapetalae</taxon>
        <taxon>rosids</taxon>
        <taxon>fabids</taxon>
        <taxon>Fabales</taxon>
        <taxon>Fabaceae</taxon>
        <taxon>Papilionoideae</taxon>
        <taxon>50 kb inversion clade</taxon>
        <taxon>NPAAA clade</taxon>
        <taxon>Hologalegina</taxon>
        <taxon>IRL clade</taxon>
        <taxon>Trifolieae</taxon>
        <taxon>Trifolium</taxon>
    </lineage>
</organism>
<dbReference type="AlphaFoldDB" id="A0A392TX86"/>
<keyword evidence="2" id="KW-1185">Reference proteome</keyword>
<dbReference type="EMBL" id="LXQA010673158">
    <property type="protein sequence ID" value="MCI65304.1"/>
    <property type="molecule type" value="Genomic_DNA"/>
</dbReference>
<dbReference type="Proteomes" id="UP000265520">
    <property type="component" value="Unassembled WGS sequence"/>
</dbReference>
<protein>
    <submittedName>
        <fullName evidence="1">Uncharacterized protein</fullName>
    </submittedName>
</protein>
<accession>A0A392TX86</accession>
<evidence type="ECO:0000313" key="2">
    <source>
        <dbReference type="Proteomes" id="UP000265520"/>
    </source>
</evidence>
<comment type="caution">
    <text evidence="1">The sequence shown here is derived from an EMBL/GenBank/DDBJ whole genome shotgun (WGS) entry which is preliminary data.</text>
</comment>
<evidence type="ECO:0000313" key="1">
    <source>
        <dbReference type="EMBL" id="MCI65304.1"/>
    </source>
</evidence>
<name>A0A392TX86_9FABA</name>
<sequence>MSLVKTLTAQVIPIHDDQVKKGQFPSWITEEDKMILRGNR</sequence>
<feature type="non-terminal residue" evidence="1">
    <location>
        <position position="40"/>
    </location>
</feature>
<reference evidence="1 2" key="1">
    <citation type="journal article" date="2018" name="Front. Plant Sci.">
        <title>Red Clover (Trifolium pratense) and Zigzag Clover (T. medium) - A Picture of Genomic Similarities and Differences.</title>
        <authorList>
            <person name="Dluhosova J."/>
            <person name="Istvanek J."/>
            <person name="Nedelnik J."/>
            <person name="Repkova J."/>
        </authorList>
    </citation>
    <scope>NUCLEOTIDE SEQUENCE [LARGE SCALE GENOMIC DNA]</scope>
    <source>
        <strain evidence="2">cv. 10/8</strain>
        <tissue evidence="1">Leaf</tissue>
    </source>
</reference>
<proteinExistence type="predicted"/>